<organism evidence="1 2">
    <name type="scientific">Eumeta variegata</name>
    <name type="common">Bagworm moth</name>
    <name type="synonym">Eumeta japonica</name>
    <dbReference type="NCBI Taxonomy" id="151549"/>
    <lineage>
        <taxon>Eukaryota</taxon>
        <taxon>Metazoa</taxon>
        <taxon>Ecdysozoa</taxon>
        <taxon>Arthropoda</taxon>
        <taxon>Hexapoda</taxon>
        <taxon>Insecta</taxon>
        <taxon>Pterygota</taxon>
        <taxon>Neoptera</taxon>
        <taxon>Endopterygota</taxon>
        <taxon>Lepidoptera</taxon>
        <taxon>Glossata</taxon>
        <taxon>Ditrysia</taxon>
        <taxon>Tineoidea</taxon>
        <taxon>Psychidae</taxon>
        <taxon>Oiketicinae</taxon>
        <taxon>Eumeta</taxon>
    </lineage>
</organism>
<comment type="caution">
    <text evidence="1">The sequence shown here is derived from an EMBL/GenBank/DDBJ whole genome shotgun (WGS) entry which is preliminary data.</text>
</comment>
<evidence type="ECO:0000313" key="2">
    <source>
        <dbReference type="Proteomes" id="UP000299102"/>
    </source>
</evidence>
<gene>
    <name evidence="1" type="ORF">EVAR_47251_1</name>
</gene>
<evidence type="ECO:0000313" key="1">
    <source>
        <dbReference type="EMBL" id="GBP62366.1"/>
    </source>
</evidence>
<dbReference type="OrthoDB" id="7416342at2759"/>
<keyword evidence="2" id="KW-1185">Reference proteome</keyword>
<dbReference type="AlphaFoldDB" id="A0A4C1XEQ3"/>
<reference evidence="1 2" key="1">
    <citation type="journal article" date="2019" name="Commun. Biol.">
        <title>The bagworm genome reveals a unique fibroin gene that provides high tensile strength.</title>
        <authorList>
            <person name="Kono N."/>
            <person name="Nakamura H."/>
            <person name="Ohtoshi R."/>
            <person name="Tomita M."/>
            <person name="Numata K."/>
            <person name="Arakawa K."/>
        </authorList>
    </citation>
    <scope>NUCLEOTIDE SEQUENCE [LARGE SCALE GENOMIC DNA]</scope>
</reference>
<name>A0A4C1XEQ3_EUMVA</name>
<dbReference type="EMBL" id="BGZK01000840">
    <property type="protein sequence ID" value="GBP62366.1"/>
    <property type="molecule type" value="Genomic_DNA"/>
</dbReference>
<protein>
    <submittedName>
        <fullName evidence="1">Uncharacterized protein</fullName>
    </submittedName>
</protein>
<dbReference type="Proteomes" id="UP000299102">
    <property type="component" value="Unassembled WGS sequence"/>
</dbReference>
<proteinExistence type="predicted"/>
<accession>A0A4C1XEQ3</accession>
<sequence length="118" mass="12637">MPQHVAAGGRGWIDACRDARGGRGRTRRPTPAELFIAVKPLTYFAAAPPRKVTDPVAVCRRGAIVSPSRDAALIKVVDTSPLSVQIARFTLVELGDNAIWVLPSSMFEAPLASLALPY</sequence>